<dbReference type="PANTHER" id="PTHR34388">
    <property type="entry name" value="DNA POLYMERASE III SUBUNIT DELTA"/>
    <property type="match status" value="1"/>
</dbReference>
<keyword evidence="4" id="KW-0548">Nucleotidyltransferase</keyword>
<evidence type="ECO:0000256" key="5">
    <source>
        <dbReference type="ARBA" id="ARBA00022705"/>
    </source>
</evidence>
<dbReference type="AlphaFoldDB" id="A0A7C4TPQ2"/>
<keyword evidence="6" id="KW-0239">DNA-directed DNA polymerase</keyword>
<gene>
    <name evidence="11" type="ORF">ENR63_01630</name>
</gene>
<evidence type="ECO:0000256" key="6">
    <source>
        <dbReference type="ARBA" id="ARBA00022932"/>
    </source>
</evidence>
<dbReference type="GO" id="GO:0003887">
    <property type="term" value="F:DNA-directed DNA polymerase activity"/>
    <property type="evidence" value="ECO:0007669"/>
    <property type="project" value="UniProtKB-KW"/>
</dbReference>
<dbReference type="SUPFAM" id="SSF48019">
    <property type="entry name" value="post-AAA+ oligomerization domain-like"/>
    <property type="match status" value="1"/>
</dbReference>
<proteinExistence type="inferred from homology"/>
<keyword evidence="3" id="KW-0808">Transferase</keyword>
<dbReference type="Gene3D" id="3.40.50.300">
    <property type="entry name" value="P-loop containing nucleotide triphosphate hydrolases"/>
    <property type="match status" value="1"/>
</dbReference>
<evidence type="ECO:0000256" key="7">
    <source>
        <dbReference type="ARBA" id="ARBA00034754"/>
    </source>
</evidence>
<evidence type="ECO:0000259" key="10">
    <source>
        <dbReference type="Pfam" id="PF21694"/>
    </source>
</evidence>
<evidence type="ECO:0000256" key="1">
    <source>
        <dbReference type="ARBA" id="ARBA00012417"/>
    </source>
</evidence>
<dbReference type="EMBL" id="DSRT01000082">
    <property type="protein sequence ID" value="HGW29605.1"/>
    <property type="molecule type" value="Genomic_DNA"/>
</dbReference>
<evidence type="ECO:0000313" key="11">
    <source>
        <dbReference type="EMBL" id="HGW29605.1"/>
    </source>
</evidence>
<dbReference type="InterPro" id="IPR008921">
    <property type="entry name" value="DNA_pol3_clamp-load_cplx_C"/>
</dbReference>
<feature type="domain" description="DNA polymerase III delta N-terminal" evidence="9">
    <location>
        <begin position="3"/>
        <end position="119"/>
    </location>
</feature>
<reference evidence="11" key="1">
    <citation type="journal article" date="2020" name="mSystems">
        <title>Genome- and Community-Level Interaction Insights into Carbon Utilization and Element Cycling Functions of Hydrothermarchaeota in Hydrothermal Sediment.</title>
        <authorList>
            <person name="Zhou Z."/>
            <person name="Liu Y."/>
            <person name="Xu W."/>
            <person name="Pan J."/>
            <person name="Luo Z.H."/>
            <person name="Li M."/>
        </authorList>
    </citation>
    <scope>NUCLEOTIDE SEQUENCE [LARGE SCALE GENOMIC DNA]</scope>
    <source>
        <strain evidence="11">SpSt-417</strain>
    </source>
</reference>
<dbReference type="GO" id="GO:0003677">
    <property type="term" value="F:DNA binding"/>
    <property type="evidence" value="ECO:0007669"/>
    <property type="project" value="InterPro"/>
</dbReference>
<evidence type="ECO:0000256" key="4">
    <source>
        <dbReference type="ARBA" id="ARBA00022695"/>
    </source>
</evidence>
<dbReference type="InterPro" id="IPR005790">
    <property type="entry name" value="DNA_polIII_delta"/>
</dbReference>
<comment type="catalytic activity">
    <reaction evidence="8">
        <text>DNA(n) + a 2'-deoxyribonucleoside 5'-triphosphate = DNA(n+1) + diphosphate</text>
        <dbReference type="Rhea" id="RHEA:22508"/>
        <dbReference type="Rhea" id="RHEA-COMP:17339"/>
        <dbReference type="Rhea" id="RHEA-COMP:17340"/>
        <dbReference type="ChEBI" id="CHEBI:33019"/>
        <dbReference type="ChEBI" id="CHEBI:61560"/>
        <dbReference type="ChEBI" id="CHEBI:173112"/>
        <dbReference type="EC" id="2.7.7.7"/>
    </reaction>
</comment>
<dbReference type="InterPro" id="IPR027417">
    <property type="entry name" value="P-loop_NTPase"/>
</dbReference>
<sequence>MIYILHGEDSTSARNFLLNLQAQNKIDSRIELVLEDLNLKDLASSKLALETKSMDMFGQSKLIVLDVSKMGRTNVDSLIDFLKECPTDIFLIIYSAKELSKANAFIKNTQSLKARVMEFKKKDKANIFSFVDAVFSRDRPNAFKQLRKLLLEGEDAVYLLTMLSYGLRNVAYAKFNSSLFHKIPPFNKSKVKTMSEKFSEREIENILEMFYEMDRGIKYGEYDPAVVIPVAVEKVVTY</sequence>
<comment type="caution">
    <text evidence="11">The sequence shown here is derived from an EMBL/GenBank/DDBJ whole genome shotgun (WGS) entry which is preliminary data.</text>
</comment>
<evidence type="ECO:0000256" key="8">
    <source>
        <dbReference type="ARBA" id="ARBA00049244"/>
    </source>
</evidence>
<keyword evidence="5" id="KW-0235">DNA replication</keyword>
<evidence type="ECO:0000256" key="3">
    <source>
        <dbReference type="ARBA" id="ARBA00022679"/>
    </source>
</evidence>
<dbReference type="GO" id="GO:0009360">
    <property type="term" value="C:DNA polymerase III complex"/>
    <property type="evidence" value="ECO:0007669"/>
    <property type="project" value="InterPro"/>
</dbReference>
<dbReference type="GO" id="GO:0006261">
    <property type="term" value="P:DNA-templated DNA replication"/>
    <property type="evidence" value="ECO:0007669"/>
    <property type="project" value="TreeGrafter"/>
</dbReference>
<evidence type="ECO:0000256" key="2">
    <source>
        <dbReference type="ARBA" id="ARBA00017703"/>
    </source>
</evidence>
<comment type="similarity">
    <text evidence="7">Belongs to the DNA polymerase HolA subunit family.</text>
</comment>
<name>A0A7C4TPQ2_UNCKA</name>
<dbReference type="InterPro" id="IPR010372">
    <property type="entry name" value="DNA_pol3_delta_N"/>
</dbReference>
<accession>A0A7C4TPQ2</accession>
<dbReference type="EC" id="2.7.7.7" evidence="1"/>
<feature type="domain" description="DNA polymerase III delta subunit-like C-terminal" evidence="10">
    <location>
        <begin position="125"/>
        <end position="228"/>
    </location>
</feature>
<dbReference type="Gene3D" id="1.20.272.10">
    <property type="match status" value="1"/>
</dbReference>
<dbReference type="InterPro" id="IPR048466">
    <property type="entry name" value="DNA_pol3_delta-like_C"/>
</dbReference>
<protein>
    <recommendedName>
        <fullName evidence="2">DNA polymerase III subunit delta</fullName>
        <ecNumber evidence="1">2.7.7.7</ecNumber>
    </recommendedName>
</protein>
<dbReference type="Pfam" id="PF21694">
    <property type="entry name" value="DNA_pol3_delta_C"/>
    <property type="match status" value="1"/>
</dbReference>
<dbReference type="PANTHER" id="PTHR34388:SF1">
    <property type="entry name" value="DNA POLYMERASE III SUBUNIT DELTA"/>
    <property type="match status" value="1"/>
</dbReference>
<dbReference type="Pfam" id="PF06144">
    <property type="entry name" value="DNA_pol3_delta"/>
    <property type="match status" value="1"/>
</dbReference>
<evidence type="ECO:0000259" key="9">
    <source>
        <dbReference type="Pfam" id="PF06144"/>
    </source>
</evidence>
<organism evidence="11">
    <name type="scientific">candidate division WWE3 bacterium</name>
    <dbReference type="NCBI Taxonomy" id="2053526"/>
    <lineage>
        <taxon>Bacteria</taxon>
        <taxon>Katanobacteria</taxon>
    </lineage>
</organism>